<organism evidence="2 3">
    <name type="scientific">Nephila pilipes</name>
    <name type="common">Giant wood spider</name>
    <name type="synonym">Nephila maculata</name>
    <dbReference type="NCBI Taxonomy" id="299642"/>
    <lineage>
        <taxon>Eukaryota</taxon>
        <taxon>Metazoa</taxon>
        <taxon>Ecdysozoa</taxon>
        <taxon>Arthropoda</taxon>
        <taxon>Chelicerata</taxon>
        <taxon>Arachnida</taxon>
        <taxon>Araneae</taxon>
        <taxon>Araneomorphae</taxon>
        <taxon>Entelegynae</taxon>
        <taxon>Araneoidea</taxon>
        <taxon>Nephilidae</taxon>
        <taxon>Nephila</taxon>
    </lineage>
</organism>
<feature type="region of interest" description="Disordered" evidence="1">
    <location>
        <begin position="43"/>
        <end position="95"/>
    </location>
</feature>
<keyword evidence="3" id="KW-1185">Reference proteome</keyword>
<accession>A0A8X6THP9</accession>
<dbReference type="EMBL" id="BMAW01057256">
    <property type="protein sequence ID" value="GFT09800.1"/>
    <property type="molecule type" value="Genomic_DNA"/>
</dbReference>
<proteinExistence type="predicted"/>
<feature type="compositionally biased region" description="Polar residues" evidence="1">
    <location>
        <begin position="71"/>
        <end position="81"/>
    </location>
</feature>
<evidence type="ECO:0000313" key="3">
    <source>
        <dbReference type="Proteomes" id="UP000887013"/>
    </source>
</evidence>
<protein>
    <submittedName>
        <fullName evidence="2">Uncharacterized protein</fullName>
    </submittedName>
</protein>
<reference evidence="2" key="1">
    <citation type="submission" date="2020-08" db="EMBL/GenBank/DDBJ databases">
        <title>Multicomponent nature underlies the extraordinary mechanical properties of spider dragline silk.</title>
        <authorList>
            <person name="Kono N."/>
            <person name="Nakamura H."/>
            <person name="Mori M."/>
            <person name="Yoshida Y."/>
            <person name="Ohtoshi R."/>
            <person name="Malay A.D."/>
            <person name="Moran D.A.P."/>
            <person name="Tomita M."/>
            <person name="Numata K."/>
            <person name="Arakawa K."/>
        </authorList>
    </citation>
    <scope>NUCLEOTIDE SEQUENCE</scope>
</reference>
<name>A0A8X6THP9_NEPPI</name>
<dbReference type="AlphaFoldDB" id="A0A8X6THP9"/>
<gene>
    <name evidence="2" type="ORF">NPIL_320151</name>
</gene>
<feature type="compositionally biased region" description="Basic and acidic residues" evidence="1">
    <location>
        <begin position="43"/>
        <end position="54"/>
    </location>
</feature>
<comment type="caution">
    <text evidence="2">The sequence shown here is derived from an EMBL/GenBank/DDBJ whole genome shotgun (WGS) entry which is preliminary data.</text>
</comment>
<evidence type="ECO:0000256" key="1">
    <source>
        <dbReference type="SAM" id="MobiDB-lite"/>
    </source>
</evidence>
<dbReference type="Proteomes" id="UP000887013">
    <property type="component" value="Unassembled WGS sequence"/>
</dbReference>
<evidence type="ECO:0000313" key="2">
    <source>
        <dbReference type="EMBL" id="GFT09800.1"/>
    </source>
</evidence>
<sequence>MRYLYLENENARDVVAAKKLNGNEPHPASLNFPARLLQIMARRDSMDFSHKTESPPEPSLTPSEGGLKPIGQTQRMAQPSQLKVRHSETRMNSLP</sequence>